<reference evidence="2" key="1">
    <citation type="journal article" date="2019" name="bioRxiv">
        <title>The Genome of the Zebra Mussel, Dreissena polymorpha: A Resource for Invasive Species Research.</title>
        <authorList>
            <person name="McCartney M.A."/>
            <person name="Auch B."/>
            <person name="Kono T."/>
            <person name="Mallez S."/>
            <person name="Zhang Y."/>
            <person name="Obille A."/>
            <person name="Becker A."/>
            <person name="Abrahante J.E."/>
            <person name="Garbe J."/>
            <person name="Badalamenti J.P."/>
            <person name="Herman A."/>
            <person name="Mangelson H."/>
            <person name="Liachko I."/>
            <person name="Sullivan S."/>
            <person name="Sone E.D."/>
            <person name="Koren S."/>
            <person name="Silverstein K.A.T."/>
            <person name="Beckman K.B."/>
            <person name="Gohl D.M."/>
        </authorList>
    </citation>
    <scope>NUCLEOTIDE SEQUENCE</scope>
    <source>
        <strain evidence="2">Duluth1</strain>
        <tissue evidence="2">Whole animal</tissue>
    </source>
</reference>
<dbReference type="EMBL" id="JAIWYP010000010">
    <property type="protein sequence ID" value="KAH3752148.1"/>
    <property type="molecule type" value="Genomic_DNA"/>
</dbReference>
<evidence type="ECO:0000313" key="2">
    <source>
        <dbReference type="EMBL" id="KAH3752148.1"/>
    </source>
</evidence>
<reference evidence="2" key="2">
    <citation type="submission" date="2020-11" db="EMBL/GenBank/DDBJ databases">
        <authorList>
            <person name="McCartney M.A."/>
            <person name="Auch B."/>
            <person name="Kono T."/>
            <person name="Mallez S."/>
            <person name="Becker A."/>
            <person name="Gohl D.M."/>
            <person name="Silverstein K.A.T."/>
            <person name="Koren S."/>
            <person name="Bechman K.B."/>
            <person name="Herman A."/>
            <person name="Abrahante J.E."/>
            <person name="Garbe J."/>
        </authorList>
    </citation>
    <scope>NUCLEOTIDE SEQUENCE</scope>
    <source>
        <strain evidence="2">Duluth1</strain>
        <tissue evidence="2">Whole animal</tissue>
    </source>
</reference>
<evidence type="ECO:0000256" key="1">
    <source>
        <dbReference type="SAM" id="MobiDB-lite"/>
    </source>
</evidence>
<gene>
    <name evidence="2" type="ORF">DPMN_186760</name>
</gene>
<protein>
    <submittedName>
        <fullName evidence="2">Uncharacterized protein</fullName>
    </submittedName>
</protein>
<keyword evidence="3" id="KW-1185">Reference proteome</keyword>
<dbReference type="AlphaFoldDB" id="A0A9D4DNF1"/>
<proteinExistence type="predicted"/>
<dbReference type="Proteomes" id="UP000828390">
    <property type="component" value="Unassembled WGS sequence"/>
</dbReference>
<sequence>MKKTTTNIHNYSRKYTKTPDIIFHCADRGHRYLRERTYTICTPSFIRVKAQSHYDAGRTPVRDPESTGMNQNSTGINRGSTGDDRGKPGLNRESIKKFNTSWMNQASPRRTGNDRRGTRNI</sequence>
<organism evidence="2 3">
    <name type="scientific">Dreissena polymorpha</name>
    <name type="common">Zebra mussel</name>
    <name type="synonym">Mytilus polymorpha</name>
    <dbReference type="NCBI Taxonomy" id="45954"/>
    <lineage>
        <taxon>Eukaryota</taxon>
        <taxon>Metazoa</taxon>
        <taxon>Spiralia</taxon>
        <taxon>Lophotrochozoa</taxon>
        <taxon>Mollusca</taxon>
        <taxon>Bivalvia</taxon>
        <taxon>Autobranchia</taxon>
        <taxon>Heteroconchia</taxon>
        <taxon>Euheterodonta</taxon>
        <taxon>Imparidentia</taxon>
        <taxon>Neoheterodontei</taxon>
        <taxon>Myida</taxon>
        <taxon>Dreissenoidea</taxon>
        <taxon>Dreissenidae</taxon>
        <taxon>Dreissena</taxon>
    </lineage>
</organism>
<feature type="compositionally biased region" description="Basic and acidic residues" evidence="1">
    <location>
        <begin position="111"/>
        <end position="121"/>
    </location>
</feature>
<evidence type="ECO:0000313" key="3">
    <source>
        <dbReference type="Proteomes" id="UP000828390"/>
    </source>
</evidence>
<feature type="region of interest" description="Disordered" evidence="1">
    <location>
        <begin position="51"/>
        <end position="121"/>
    </location>
</feature>
<comment type="caution">
    <text evidence="2">The sequence shown here is derived from an EMBL/GenBank/DDBJ whole genome shotgun (WGS) entry which is preliminary data.</text>
</comment>
<feature type="compositionally biased region" description="Polar residues" evidence="1">
    <location>
        <begin position="67"/>
        <end position="80"/>
    </location>
</feature>
<feature type="compositionally biased region" description="Polar residues" evidence="1">
    <location>
        <begin position="97"/>
        <end position="108"/>
    </location>
</feature>
<name>A0A9D4DNF1_DREPO</name>
<accession>A0A9D4DNF1</accession>